<name>A0A6M5Z3B9_9BACT</name>
<feature type="coiled-coil region" evidence="1">
    <location>
        <begin position="195"/>
        <end position="222"/>
    </location>
</feature>
<feature type="region of interest" description="Disordered" evidence="2">
    <location>
        <begin position="333"/>
        <end position="355"/>
    </location>
</feature>
<evidence type="ECO:0000256" key="1">
    <source>
        <dbReference type="SAM" id="Coils"/>
    </source>
</evidence>
<keyword evidence="4" id="KW-1185">Reference proteome</keyword>
<reference evidence="4" key="1">
    <citation type="submission" date="2020-05" db="EMBL/GenBank/DDBJ databases">
        <title>Frigoriglobus tundricola gen. nov., sp. nov., a psychrotolerant cellulolytic planctomycete of the family Gemmataceae with two divergent copies of 16S rRNA gene.</title>
        <authorList>
            <person name="Kulichevskaya I.S."/>
            <person name="Ivanova A.A."/>
            <person name="Naumoff D.G."/>
            <person name="Beletsky A.V."/>
            <person name="Rijpstra W.I.C."/>
            <person name="Sinninghe Damste J.S."/>
            <person name="Mardanov A.V."/>
            <person name="Ravin N.V."/>
            <person name="Dedysh S.N."/>
        </authorList>
    </citation>
    <scope>NUCLEOTIDE SEQUENCE [LARGE SCALE GENOMIC DNA]</scope>
    <source>
        <strain evidence="4">PL17</strain>
    </source>
</reference>
<dbReference type="KEGG" id="ftj:FTUN_7554"/>
<dbReference type="RefSeq" id="WP_171474802.1">
    <property type="nucleotide sequence ID" value="NZ_CP053452.2"/>
</dbReference>
<dbReference type="EMBL" id="CP053452">
    <property type="protein sequence ID" value="QJW99931.1"/>
    <property type="molecule type" value="Genomic_DNA"/>
</dbReference>
<proteinExistence type="predicted"/>
<evidence type="ECO:0000313" key="3">
    <source>
        <dbReference type="EMBL" id="QJW99931.1"/>
    </source>
</evidence>
<evidence type="ECO:0000313" key="4">
    <source>
        <dbReference type="Proteomes" id="UP000503447"/>
    </source>
</evidence>
<evidence type="ECO:0000256" key="2">
    <source>
        <dbReference type="SAM" id="MobiDB-lite"/>
    </source>
</evidence>
<gene>
    <name evidence="3" type="ORF">FTUN_7554</name>
</gene>
<protein>
    <submittedName>
        <fullName evidence="3">Uncharacterized protein</fullName>
    </submittedName>
</protein>
<feature type="region of interest" description="Disordered" evidence="2">
    <location>
        <begin position="129"/>
        <end position="162"/>
    </location>
</feature>
<feature type="compositionally biased region" description="Low complexity" evidence="2">
    <location>
        <begin position="129"/>
        <end position="142"/>
    </location>
</feature>
<accession>A0A6M5Z3B9</accession>
<feature type="compositionally biased region" description="Basic residues" evidence="2">
    <location>
        <begin position="341"/>
        <end position="355"/>
    </location>
</feature>
<dbReference type="AlphaFoldDB" id="A0A6M5Z3B9"/>
<keyword evidence="1" id="KW-0175">Coiled coil</keyword>
<dbReference type="Proteomes" id="UP000503447">
    <property type="component" value="Chromosome"/>
</dbReference>
<sequence>MNFAELPPSKNWAALKFRGELFAEVWFKPENEPYELVFRIPQKSFQIPGGRQRLVLENLLKAVGITTEEVEFWSDEHGANTPTQEIASDLKRPLIPPPRGVTHLDLFVTLKPPETDFTLNIPEPEATEVAEAPEPVEPLETQEPPPETVAPVESGEVQPAEPTNPPALTGAAVATGGAQIDESIWQFLETRWAAILGLEAAVDNMRNNMDSLRSEMEAAASKTLPLEVKVNAMSVDLVQWNKAKSRIRYAVPKAREFIHRATWATGTAERKKLAEWVEAHVAHRVPFDRLEEVLLQFEALLKDRQALSAQGTTVYQECKSICADCQSTMRTLQSNASANASRKKGGLGKGKHFRT</sequence>
<organism evidence="3 4">
    <name type="scientific">Frigoriglobus tundricola</name>
    <dbReference type="NCBI Taxonomy" id="2774151"/>
    <lineage>
        <taxon>Bacteria</taxon>
        <taxon>Pseudomonadati</taxon>
        <taxon>Planctomycetota</taxon>
        <taxon>Planctomycetia</taxon>
        <taxon>Gemmatales</taxon>
        <taxon>Gemmataceae</taxon>
        <taxon>Frigoriglobus</taxon>
    </lineage>
</organism>